<dbReference type="PhylomeDB" id="B3M761"/>
<keyword evidence="2" id="KW-0378">Hydrolase</keyword>
<evidence type="ECO:0000259" key="3">
    <source>
        <dbReference type="Pfam" id="PF00561"/>
    </source>
</evidence>
<gene>
    <name evidence="4" type="primary">Dana\GF24932</name>
    <name evidence="4" type="synonym">dana_GLEANR_9615</name>
    <name evidence="4" type="ORF">GF24932</name>
</gene>
<dbReference type="InParanoid" id="B3M761"/>
<dbReference type="Proteomes" id="UP000007801">
    <property type="component" value="Unassembled WGS sequence"/>
</dbReference>
<name>B3M761_DROAN</name>
<proteinExistence type="inferred from homology"/>
<dbReference type="eggNOG" id="KOG1454">
    <property type="taxonomic scope" value="Eukaryota"/>
</dbReference>
<dbReference type="Gene3D" id="3.40.50.1820">
    <property type="entry name" value="alpha/beta hydrolase"/>
    <property type="match status" value="1"/>
</dbReference>
<dbReference type="KEGG" id="dan:6507560"/>
<organism evidence="4 5">
    <name type="scientific">Drosophila ananassae</name>
    <name type="common">Fruit fly</name>
    <dbReference type="NCBI Taxonomy" id="7217"/>
    <lineage>
        <taxon>Eukaryota</taxon>
        <taxon>Metazoa</taxon>
        <taxon>Ecdysozoa</taxon>
        <taxon>Arthropoda</taxon>
        <taxon>Hexapoda</taxon>
        <taxon>Insecta</taxon>
        <taxon>Pterygota</taxon>
        <taxon>Neoptera</taxon>
        <taxon>Endopterygota</taxon>
        <taxon>Diptera</taxon>
        <taxon>Brachycera</taxon>
        <taxon>Muscomorpha</taxon>
        <taxon>Ephydroidea</taxon>
        <taxon>Drosophilidae</taxon>
        <taxon>Drosophila</taxon>
        <taxon>Sophophora</taxon>
    </lineage>
</organism>
<dbReference type="PANTHER" id="PTHR43798">
    <property type="entry name" value="MONOACYLGLYCEROL LIPASE"/>
    <property type="match status" value="1"/>
</dbReference>
<dbReference type="InterPro" id="IPR029058">
    <property type="entry name" value="AB_hydrolase_fold"/>
</dbReference>
<dbReference type="OMA" id="RSNEAIN"/>
<feature type="domain" description="AB hydrolase-1" evidence="3">
    <location>
        <begin position="33"/>
        <end position="167"/>
    </location>
</feature>
<comment type="similarity">
    <text evidence="1">Belongs to the AB hydrolase superfamily.</text>
</comment>
<evidence type="ECO:0000256" key="1">
    <source>
        <dbReference type="ARBA" id="ARBA00008645"/>
    </source>
</evidence>
<protein>
    <recommendedName>
        <fullName evidence="3">AB hydrolase-1 domain-containing protein</fullName>
    </recommendedName>
</protein>
<reference evidence="4 5" key="1">
    <citation type="journal article" date="2007" name="Nature">
        <title>Evolution of genes and genomes on the Drosophila phylogeny.</title>
        <authorList>
            <consortium name="Drosophila 12 Genomes Consortium"/>
            <person name="Clark A.G."/>
            <person name="Eisen M.B."/>
            <person name="Smith D.R."/>
            <person name="Bergman C.M."/>
            <person name="Oliver B."/>
            <person name="Markow T.A."/>
            <person name="Kaufman T.C."/>
            <person name="Kellis M."/>
            <person name="Gelbart W."/>
            <person name="Iyer V.N."/>
            <person name="Pollard D.A."/>
            <person name="Sackton T.B."/>
            <person name="Larracuente A.M."/>
            <person name="Singh N.D."/>
            <person name="Abad J.P."/>
            <person name="Abt D.N."/>
            <person name="Adryan B."/>
            <person name="Aguade M."/>
            <person name="Akashi H."/>
            <person name="Anderson W.W."/>
            <person name="Aquadro C.F."/>
            <person name="Ardell D.H."/>
            <person name="Arguello R."/>
            <person name="Artieri C.G."/>
            <person name="Barbash D.A."/>
            <person name="Barker D."/>
            <person name="Barsanti P."/>
            <person name="Batterham P."/>
            <person name="Batzoglou S."/>
            <person name="Begun D."/>
            <person name="Bhutkar A."/>
            <person name="Blanco E."/>
            <person name="Bosak S.A."/>
            <person name="Bradley R.K."/>
            <person name="Brand A.D."/>
            <person name="Brent M.R."/>
            <person name="Brooks A.N."/>
            <person name="Brown R.H."/>
            <person name="Butlin R.K."/>
            <person name="Caggese C."/>
            <person name="Calvi B.R."/>
            <person name="Bernardo de Carvalho A."/>
            <person name="Caspi A."/>
            <person name="Castrezana S."/>
            <person name="Celniker S.E."/>
            <person name="Chang J.L."/>
            <person name="Chapple C."/>
            <person name="Chatterji S."/>
            <person name="Chinwalla A."/>
            <person name="Civetta A."/>
            <person name="Clifton S.W."/>
            <person name="Comeron J.M."/>
            <person name="Costello J.C."/>
            <person name="Coyne J.A."/>
            <person name="Daub J."/>
            <person name="David R.G."/>
            <person name="Delcher A.L."/>
            <person name="Delehaunty K."/>
            <person name="Do C.B."/>
            <person name="Ebling H."/>
            <person name="Edwards K."/>
            <person name="Eickbush T."/>
            <person name="Evans J.D."/>
            <person name="Filipski A."/>
            <person name="Findeiss S."/>
            <person name="Freyhult E."/>
            <person name="Fulton L."/>
            <person name="Fulton R."/>
            <person name="Garcia A.C."/>
            <person name="Gardiner A."/>
            <person name="Garfield D.A."/>
            <person name="Garvin B.E."/>
            <person name="Gibson G."/>
            <person name="Gilbert D."/>
            <person name="Gnerre S."/>
            <person name="Godfrey J."/>
            <person name="Good R."/>
            <person name="Gotea V."/>
            <person name="Gravely B."/>
            <person name="Greenberg A.J."/>
            <person name="Griffiths-Jones S."/>
            <person name="Gross S."/>
            <person name="Guigo R."/>
            <person name="Gustafson E.A."/>
            <person name="Haerty W."/>
            <person name="Hahn M.W."/>
            <person name="Halligan D.L."/>
            <person name="Halpern A.L."/>
            <person name="Halter G.M."/>
            <person name="Han M.V."/>
            <person name="Heger A."/>
            <person name="Hillier L."/>
            <person name="Hinrichs A.S."/>
            <person name="Holmes I."/>
            <person name="Hoskins R.A."/>
            <person name="Hubisz M.J."/>
            <person name="Hultmark D."/>
            <person name="Huntley M.A."/>
            <person name="Jaffe D.B."/>
            <person name="Jagadeeshan S."/>
            <person name="Jeck W.R."/>
            <person name="Johnson J."/>
            <person name="Jones C.D."/>
            <person name="Jordan W.C."/>
            <person name="Karpen G.H."/>
            <person name="Kataoka E."/>
            <person name="Keightley P.D."/>
            <person name="Kheradpour P."/>
            <person name="Kirkness E.F."/>
            <person name="Koerich L.B."/>
            <person name="Kristiansen K."/>
            <person name="Kudrna D."/>
            <person name="Kulathinal R.J."/>
            <person name="Kumar S."/>
            <person name="Kwok R."/>
            <person name="Lander E."/>
            <person name="Langley C.H."/>
            <person name="Lapoint R."/>
            <person name="Lazzaro B.P."/>
            <person name="Lee S.J."/>
            <person name="Levesque L."/>
            <person name="Li R."/>
            <person name="Lin C.F."/>
            <person name="Lin M.F."/>
            <person name="Lindblad-Toh K."/>
            <person name="Llopart A."/>
            <person name="Long M."/>
            <person name="Low L."/>
            <person name="Lozovsky E."/>
            <person name="Lu J."/>
            <person name="Luo M."/>
            <person name="Machado C.A."/>
            <person name="Makalowski W."/>
            <person name="Marzo M."/>
            <person name="Matsuda M."/>
            <person name="Matzkin L."/>
            <person name="McAllister B."/>
            <person name="McBride C.S."/>
            <person name="McKernan B."/>
            <person name="McKernan K."/>
            <person name="Mendez-Lago M."/>
            <person name="Minx P."/>
            <person name="Mollenhauer M.U."/>
            <person name="Montooth K."/>
            <person name="Mount S.M."/>
            <person name="Mu X."/>
            <person name="Myers E."/>
            <person name="Negre B."/>
            <person name="Newfeld S."/>
            <person name="Nielsen R."/>
            <person name="Noor M.A."/>
            <person name="O'Grady P."/>
            <person name="Pachter L."/>
            <person name="Papaceit M."/>
            <person name="Parisi M.J."/>
            <person name="Parisi M."/>
            <person name="Parts L."/>
            <person name="Pedersen J.S."/>
            <person name="Pesole G."/>
            <person name="Phillippy A.M."/>
            <person name="Ponting C.P."/>
            <person name="Pop M."/>
            <person name="Porcelli D."/>
            <person name="Powell J.R."/>
            <person name="Prohaska S."/>
            <person name="Pruitt K."/>
            <person name="Puig M."/>
            <person name="Quesneville H."/>
            <person name="Ram K.R."/>
            <person name="Rand D."/>
            <person name="Rasmussen M.D."/>
            <person name="Reed L.K."/>
            <person name="Reenan R."/>
            <person name="Reily A."/>
            <person name="Remington K.A."/>
            <person name="Rieger T.T."/>
            <person name="Ritchie M.G."/>
            <person name="Robin C."/>
            <person name="Rogers Y.H."/>
            <person name="Rohde C."/>
            <person name="Rozas J."/>
            <person name="Rubenfield M.J."/>
            <person name="Ruiz A."/>
            <person name="Russo S."/>
            <person name="Salzberg S.L."/>
            <person name="Sanchez-Gracia A."/>
            <person name="Saranga D.J."/>
            <person name="Sato H."/>
            <person name="Schaeffer S.W."/>
            <person name="Schatz M.C."/>
            <person name="Schlenke T."/>
            <person name="Schwartz R."/>
            <person name="Segarra C."/>
            <person name="Singh R.S."/>
            <person name="Sirot L."/>
            <person name="Sirota M."/>
            <person name="Sisneros N.B."/>
            <person name="Smith C.D."/>
            <person name="Smith T.F."/>
            <person name="Spieth J."/>
            <person name="Stage D.E."/>
            <person name="Stark A."/>
            <person name="Stephan W."/>
            <person name="Strausberg R.L."/>
            <person name="Strempel S."/>
            <person name="Sturgill D."/>
            <person name="Sutton G."/>
            <person name="Sutton G.G."/>
            <person name="Tao W."/>
            <person name="Teichmann S."/>
            <person name="Tobari Y.N."/>
            <person name="Tomimura Y."/>
            <person name="Tsolas J.M."/>
            <person name="Valente V.L."/>
            <person name="Venter E."/>
            <person name="Venter J.C."/>
            <person name="Vicario S."/>
            <person name="Vieira F.G."/>
            <person name="Vilella A.J."/>
            <person name="Villasante A."/>
            <person name="Walenz B."/>
            <person name="Wang J."/>
            <person name="Wasserman M."/>
            <person name="Watts T."/>
            <person name="Wilson D."/>
            <person name="Wilson R.K."/>
            <person name="Wing R.A."/>
            <person name="Wolfner M.F."/>
            <person name="Wong A."/>
            <person name="Wong G.K."/>
            <person name="Wu C.I."/>
            <person name="Wu G."/>
            <person name="Yamamoto D."/>
            <person name="Yang H.P."/>
            <person name="Yang S.P."/>
            <person name="Yorke J.A."/>
            <person name="Yoshida K."/>
            <person name="Zdobnov E."/>
            <person name="Zhang P."/>
            <person name="Zhang Y."/>
            <person name="Zimin A.V."/>
            <person name="Baldwin J."/>
            <person name="Abdouelleil A."/>
            <person name="Abdulkadir J."/>
            <person name="Abebe A."/>
            <person name="Abera B."/>
            <person name="Abreu J."/>
            <person name="Acer S.C."/>
            <person name="Aftuck L."/>
            <person name="Alexander A."/>
            <person name="An P."/>
            <person name="Anderson E."/>
            <person name="Anderson S."/>
            <person name="Arachi H."/>
            <person name="Azer M."/>
            <person name="Bachantsang P."/>
            <person name="Barry A."/>
            <person name="Bayul T."/>
            <person name="Berlin A."/>
            <person name="Bessette D."/>
            <person name="Bloom T."/>
            <person name="Blye J."/>
            <person name="Boguslavskiy L."/>
            <person name="Bonnet C."/>
            <person name="Boukhgalter B."/>
            <person name="Bourzgui I."/>
            <person name="Brown A."/>
            <person name="Cahill P."/>
            <person name="Channer S."/>
            <person name="Cheshatsang Y."/>
            <person name="Chuda L."/>
            <person name="Citroen M."/>
            <person name="Collymore A."/>
            <person name="Cooke P."/>
            <person name="Costello M."/>
            <person name="D'Aco K."/>
            <person name="Daza R."/>
            <person name="De Haan G."/>
            <person name="DeGray S."/>
            <person name="DeMaso C."/>
            <person name="Dhargay N."/>
            <person name="Dooley K."/>
            <person name="Dooley E."/>
            <person name="Doricent M."/>
            <person name="Dorje P."/>
            <person name="Dorjee K."/>
            <person name="Dupes A."/>
            <person name="Elong R."/>
            <person name="Falk J."/>
            <person name="Farina A."/>
            <person name="Faro S."/>
            <person name="Ferguson D."/>
            <person name="Fisher S."/>
            <person name="Foley C.D."/>
            <person name="Franke A."/>
            <person name="Friedrich D."/>
            <person name="Gadbois L."/>
            <person name="Gearin G."/>
            <person name="Gearin C.R."/>
            <person name="Giannoukos G."/>
            <person name="Goode T."/>
            <person name="Graham J."/>
            <person name="Grandbois E."/>
            <person name="Grewal S."/>
            <person name="Gyaltsen K."/>
            <person name="Hafez N."/>
            <person name="Hagos B."/>
            <person name="Hall J."/>
            <person name="Henson C."/>
            <person name="Hollinger A."/>
            <person name="Honan T."/>
            <person name="Huard M.D."/>
            <person name="Hughes L."/>
            <person name="Hurhula B."/>
            <person name="Husby M.E."/>
            <person name="Kamat A."/>
            <person name="Kanga B."/>
            <person name="Kashin S."/>
            <person name="Khazanovich D."/>
            <person name="Kisner P."/>
            <person name="Lance K."/>
            <person name="Lara M."/>
            <person name="Lee W."/>
            <person name="Lennon N."/>
            <person name="Letendre F."/>
            <person name="LeVine R."/>
            <person name="Lipovsky A."/>
            <person name="Liu X."/>
            <person name="Liu J."/>
            <person name="Liu S."/>
            <person name="Lokyitsang T."/>
            <person name="Lokyitsang Y."/>
            <person name="Lubonja R."/>
            <person name="Lui A."/>
            <person name="MacDonald P."/>
            <person name="Magnisalis V."/>
            <person name="Maru K."/>
            <person name="Matthews C."/>
            <person name="McCusker W."/>
            <person name="McDonough S."/>
            <person name="Mehta T."/>
            <person name="Meldrim J."/>
            <person name="Meneus L."/>
            <person name="Mihai O."/>
            <person name="Mihalev A."/>
            <person name="Mihova T."/>
            <person name="Mittelman R."/>
            <person name="Mlenga V."/>
            <person name="Montmayeur A."/>
            <person name="Mulrain L."/>
            <person name="Navidi A."/>
            <person name="Naylor J."/>
            <person name="Negash T."/>
            <person name="Nguyen T."/>
            <person name="Nguyen N."/>
            <person name="Nicol R."/>
            <person name="Norbu C."/>
            <person name="Norbu N."/>
            <person name="Novod N."/>
            <person name="O'Neill B."/>
            <person name="Osman S."/>
            <person name="Markiewicz E."/>
            <person name="Oyono O.L."/>
            <person name="Patti C."/>
            <person name="Phunkhang P."/>
            <person name="Pierre F."/>
            <person name="Priest M."/>
            <person name="Raghuraman S."/>
            <person name="Rege F."/>
            <person name="Reyes R."/>
            <person name="Rise C."/>
            <person name="Rogov P."/>
            <person name="Ross K."/>
            <person name="Ryan E."/>
            <person name="Settipalli S."/>
            <person name="Shea T."/>
            <person name="Sherpa N."/>
            <person name="Shi L."/>
            <person name="Shih D."/>
            <person name="Sparrow T."/>
            <person name="Spaulding J."/>
            <person name="Stalker J."/>
            <person name="Stange-Thomann N."/>
            <person name="Stavropoulos S."/>
            <person name="Stone C."/>
            <person name="Strader C."/>
            <person name="Tesfaye S."/>
            <person name="Thomson T."/>
            <person name="Thoulutsang Y."/>
            <person name="Thoulutsang D."/>
            <person name="Topham K."/>
            <person name="Topping I."/>
            <person name="Tsamla T."/>
            <person name="Vassiliev H."/>
            <person name="Vo A."/>
            <person name="Wangchuk T."/>
            <person name="Wangdi T."/>
            <person name="Weiand M."/>
            <person name="Wilkinson J."/>
            <person name="Wilson A."/>
            <person name="Yadav S."/>
            <person name="Young G."/>
            <person name="Yu Q."/>
            <person name="Zembek L."/>
            <person name="Zhong D."/>
            <person name="Zimmer A."/>
            <person name="Zwirko Z."/>
            <person name="Jaffe D.B."/>
            <person name="Alvarez P."/>
            <person name="Brockman W."/>
            <person name="Butler J."/>
            <person name="Chin C."/>
            <person name="Gnerre S."/>
            <person name="Grabherr M."/>
            <person name="Kleber M."/>
            <person name="Mauceli E."/>
            <person name="MacCallum I."/>
        </authorList>
    </citation>
    <scope>NUCLEOTIDE SEQUENCE [LARGE SCALE GENOMIC DNA]</scope>
    <source>
        <strain evidence="5">Tucson 14024-0371.13</strain>
    </source>
</reference>
<evidence type="ECO:0000256" key="2">
    <source>
        <dbReference type="ARBA" id="ARBA00022801"/>
    </source>
</evidence>
<dbReference type="MEROPS" id="S33.A97"/>
<dbReference type="GO" id="GO:0016020">
    <property type="term" value="C:membrane"/>
    <property type="evidence" value="ECO:0007669"/>
    <property type="project" value="TreeGrafter"/>
</dbReference>
<sequence length="342" mass="38981">MGTLSLKDYDEVRIPAPWGHISGRWYGNRTERPILALHGWLDNSGTFDRLIPLLPDYIGVLCIDLPGHGRSSHLPPGVQYSINDYVYIIPRVMREYNWKKVSLMGHSLGGVLSFIYGALAPHTIDMIISLDILIPLRVDIDYMGKSLEKLLVEAERQDQGNLHEPPSYTFAQLANLLAKGSHNSVTPEFAPNLLHRQVIKSQLYPERYYFSRDGRVKHYHYIDIDPGLAVEMARQLRKKPFLIIKGGLSPYLPPRVPAEGPISILAENNPHFEFHSIEGGTHHMHLHAAEECARHIVPFIQHHRPPPLTSWSLSGREEVRSHKVQSRRNGFFGWGNKKRSKL</sequence>
<dbReference type="PANTHER" id="PTHR43798:SF14">
    <property type="entry name" value="SERINE HYDROLASE-LIKE PROTEIN DDB_G0286239"/>
    <property type="match status" value="1"/>
</dbReference>
<evidence type="ECO:0000313" key="5">
    <source>
        <dbReference type="Proteomes" id="UP000007801"/>
    </source>
</evidence>
<dbReference type="STRING" id="7217.B3M761"/>
<accession>B3M761</accession>
<dbReference type="SMR" id="B3M761"/>
<dbReference type="InterPro" id="IPR050266">
    <property type="entry name" value="AB_hydrolase_sf"/>
</dbReference>
<dbReference type="GO" id="GO:0016787">
    <property type="term" value="F:hydrolase activity"/>
    <property type="evidence" value="ECO:0007669"/>
    <property type="project" value="UniProtKB-KW"/>
</dbReference>
<dbReference type="InterPro" id="IPR000073">
    <property type="entry name" value="AB_hydrolase_1"/>
</dbReference>
<keyword evidence="5" id="KW-1185">Reference proteome</keyword>
<dbReference type="AlphaFoldDB" id="B3M761"/>
<dbReference type="GeneID" id="6507560"/>
<dbReference type="Pfam" id="PF00561">
    <property type="entry name" value="Abhydrolase_1"/>
    <property type="match status" value="1"/>
</dbReference>
<dbReference type="EMBL" id="CH902618">
    <property type="protein sequence ID" value="EDV38722.1"/>
    <property type="molecule type" value="Genomic_DNA"/>
</dbReference>
<dbReference type="SUPFAM" id="SSF53474">
    <property type="entry name" value="alpha/beta-Hydrolases"/>
    <property type="match status" value="1"/>
</dbReference>
<evidence type="ECO:0000313" key="4">
    <source>
        <dbReference type="EMBL" id="EDV38722.1"/>
    </source>
</evidence>
<dbReference type="OrthoDB" id="190201at2759"/>
<dbReference type="HOGENOM" id="CLU_020336_8_1_1"/>